<proteinExistence type="predicted"/>
<evidence type="ECO:0008006" key="2">
    <source>
        <dbReference type="Google" id="ProtNLM"/>
    </source>
</evidence>
<accession>A0A7C3EVU4</accession>
<organism evidence="1">
    <name type="scientific">Candidatus Methanomethylicus mesodigestus</name>
    <dbReference type="NCBI Taxonomy" id="1867258"/>
    <lineage>
        <taxon>Archaea</taxon>
        <taxon>Thermoproteota</taxon>
        <taxon>Methanosuratincolia</taxon>
        <taxon>Candidatus Methanomethylicales</taxon>
        <taxon>Candidatus Methanomethylicaceae</taxon>
        <taxon>Candidatus Methanomethylicus</taxon>
    </lineage>
</organism>
<evidence type="ECO:0000313" key="1">
    <source>
        <dbReference type="EMBL" id="HFK20023.1"/>
    </source>
</evidence>
<gene>
    <name evidence="1" type="ORF">ENS19_01950</name>
</gene>
<reference evidence="1" key="1">
    <citation type="journal article" date="2020" name="mSystems">
        <title>Genome- and Community-Level Interaction Insights into Carbon Utilization and Element Cycling Functions of Hydrothermarchaeota in Hydrothermal Sediment.</title>
        <authorList>
            <person name="Zhou Z."/>
            <person name="Liu Y."/>
            <person name="Xu W."/>
            <person name="Pan J."/>
            <person name="Luo Z.H."/>
            <person name="Li M."/>
        </authorList>
    </citation>
    <scope>NUCLEOTIDE SEQUENCE [LARGE SCALE GENOMIC DNA]</scope>
    <source>
        <strain evidence="1">SpSt-468</strain>
    </source>
</reference>
<comment type="caution">
    <text evidence="1">The sequence shown here is derived from an EMBL/GenBank/DDBJ whole genome shotgun (WGS) entry which is preliminary data.</text>
</comment>
<dbReference type="EMBL" id="DSTX01000002">
    <property type="protein sequence ID" value="HFK20023.1"/>
    <property type="molecule type" value="Genomic_DNA"/>
</dbReference>
<dbReference type="AlphaFoldDB" id="A0A7C3EVU4"/>
<sequence>MYIHVYHCVLNHQNEERIKYFLLIREEKVYIKREFTMLNKADLSLVKIRLNNISKKGTRSIQFTPVDVAIKYPDFYFSSTIMCLEDPEKNYPLDPSNIRLSDELNIFGYDESTQHFLALEGQLFFCSNAIIKVGDKYEFSLSVLPHFITSMKKYLNNPEEEIVYAENAGEVKTLIMQHAKQEIILKNIEPRSLIMIDGPLVGGNVSDKAVRLDVEMRSNDCIPMYFVKNSDSRLVVNAIPKLSADFNSDFHWASRKLSPNQRTAFFKYTDEHNASNSKVFCYIKVLKGFTQRLEMHTDTFEKYKSLLSSILDLISYYYLVQGDSQNPQVRPIAIAEIYAREGLKVLNIPELLKRLGFQPIINQVRFG</sequence>
<name>A0A7C3EVU4_9CREN</name>
<protein>
    <recommendedName>
        <fullName evidence="2">NurA domain-containing protein</fullName>
    </recommendedName>
</protein>